<keyword evidence="4 7" id="KW-0067">ATP-binding</keyword>
<comment type="catalytic activity">
    <reaction evidence="7">
        <text>[glutamine synthetase]-L-tyrosine + ATP = [glutamine synthetase]-O(4)-(5'-adenylyl)-L-tyrosine + diphosphate</text>
        <dbReference type="Rhea" id="RHEA:18589"/>
        <dbReference type="Rhea" id="RHEA-COMP:10660"/>
        <dbReference type="Rhea" id="RHEA-COMP:10661"/>
        <dbReference type="ChEBI" id="CHEBI:30616"/>
        <dbReference type="ChEBI" id="CHEBI:33019"/>
        <dbReference type="ChEBI" id="CHEBI:46858"/>
        <dbReference type="ChEBI" id="CHEBI:83624"/>
        <dbReference type="EC" id="2.7.7.42"/>
    </reaction>
</comment>
<keyword evidence="10" id="KW-0436">Ligase</keyword>
<evidence type="ECO:0000256" key="7">
    <source>
        <dbReference type="HAMAP-Rule" id="MF_00802"/>
    </source>
</evidence>
<comment type="similarity">
    <text evidence="7">Belongs to the GlnE family.</text>
</comment>
<gene>
    <name evidence="7 10" type="primary">glnE</name>
    <name evidence="10" type="ORF">MNKW57_21950</name>
</gene>
<evidence type="ECO:0000256" key="1">
    <source>
        <dbReference type="ARBA" id="ARBA00022679"/>
    </source>
</evidence>
<keyword evidence="6 7" id="KW-0511">Multifunctional enzyme</keyword>
<evidence type="ECO:0000256" key="3">
    <source>
        <dbReference type="ARBA" id="ARBA00022741"/>
    </source>
</evidence>
<dbReference type="InterPro" id="IPR005190">
    <property type="entry name" value="GlnE_rpt_dom"/>
</dbReference>
<keyword evidence="11" id="KW-1185">Reference proteome</keyword>
<dbReference type="RefSeq" id="WP_285764489.1">
    <property type="nucleotide sequence ID" value="NZ_BSYJ01000004.1"/>
</dbReference>
<protein>
    <recommendedName>
        <fullName evidence="7">Bifunctional glutamine synthetase adenylyltransferase/adenylyl-removing enzyme</fullName>
    </recommendedName>
    <alternativeName>
        <fullName evidence="7">ATP:glutamine synthetase adenylyltransferase</fullName>
    </alternativeName>
    <alternativeName>
        <fullName evidence="7">ATase</fullName>
    </alternativeName>
    <domain>
        <recommendedName>
            <fullName evidence="7">Glutamine synthetase adenylyl-L-tyrosine phosphorylase</fullName>
            <ecNumber evidence="7">2.7.7.89</ecNumber>
        </recommendedName>
        <alternativeName>
            <fullName evidence="7">Adenylyl removase</fullName>
            <shortName evidence="7">AR</shortName>
            <shortName evidence="7">AT-N</shortName>
        </alternativeName>
    </domain>
    <domain>
        <recommendedName>
            <fullName evidence="7">Glutamine synthetase adenylyl transferase</fullName>
            <ecNumber evidence="7">2.7.7.42</ecNumber>
        </recommendedName>
        <alternativeName>
            <fullName evidence="7">Adenylyl transferase</fullName>
            <shortName evidence="7">AT</shortName>
            <shortName evidence="7">AT-C</shortName>
        </alternativeName>
    </domain>
</protein>
<comment type="function">
    <text evidence="7">Involved in the regulation of glutamine synthetase GlnA, a key enzyme in the process to assimilate ammonia. When cellular nitrogen levels are high, the C-terminal adenylyl transferase (AT) inactivates GlnA by covalent transfer of an adenylyl group from ATP to specific tyrosine residue of GlnA, thus reducing its activity. Conversely, when nitrogen levels are low, the N-terminal adenylyl removase (AR) activates GlnA by removing the adenylyl group by phosphorolysis, increasing its activity. The regulatory region of GlnE binds the signal transduction protein PII (GlnB) which indicates the nitrogen status of the cell.</text>
</comment>
<feature type="domain" description="Glutamate-ammonia ligase adenylyltransferase repeated" evidence="8">
    <location>
        <begin position="45"/>
        <end position="281"/>
    </location>
</feature>
<dbReference type="GO" id="GO:0016779">
    <property type="term" value="F:nucleotidyltransferase activity"/>
    <property type="evidence" value="ECO:0007669"/>
    <property type="project" value="UniProtKB-KW"/>
</dbReference>
<evidence type="ECO:0000256" key="5">
    <source>
        <dbReference type="ARBA" id="ARBA00022842"/>
    </source>
</evidence>
<feature type="domain" description="Glutamate-ammonia ligase adenylyltransferase repeated" evidence="8">
    <location>
        <begin position="581"/>
        <end position="832"/>
    </location>
</feature>
<proteinExistence type="inferred from homology"/>
<dbReference type="NCBIfam" id="NF008292">
    <property type="entry name" value="PRK11072.1"/>
    <property type="match status" value="1"/>
</dbReference>
<keyword evidence="5 7" id="KW-0460">Magnesium</keyword>
<evidence type="ECO:0000256" key="2">
    <source>
        <dbReference type="ARBA" id="ARBA00022695"/>
    </source>
</evidence>
<comment type="catalytic activity">
    <reaction evidence="7">
        <text>[glutamine synthetase]-O(4)-(5'-adenylyl)-L-tyrosine + phosphate = [glutamine synthetase]-L-tyrosine + ADP</text>
        <dbReference type="Rhea" id="RHEA:43716"/>
        <dbReference type="Rhea" id="RHEA-COMP:10660"/>
        <dbReference type="Rhea" id="RHEA-COMP:10661"/>
        <dbReference type="ChEBI" id="CHEBI:43474"/>
        <dbReference type="ChEBI" id="CHEBI:46858"/>
        <dbReference type="ChEBI" id="CHEBI:83624"/>
        <dbReference type="ChEBI" id="CHEBI:456216"/>
        <dbReference type="EC" id="2.7.7.89"/>
    </reaction>
</comment>
<keyword evidence="3 7" id="KW-0547">Nucleotide-binding</keyword>
<dbReference type="InterPro" id="IPR043519">
    <property type="entry name" value="NT_sf"/>
</dbReference>
<dbReference type="EC" id="2.7.7.42" evidence="7"/>
<organism evidence="10 11">
    <name type="scientific">Biformimicrobium ophioploci</name>
    <dbReference type="NCBI Taxonomy" id="3036711"/>
    <lineage>
        <taxon>Bacteria</taxon>
        <taxon>Pseudomonadati</taxon>
        <taxon>Pseudomonadota</taxon>
        <taxon>Gammaproteobacteria</taxon>
        <taxon>Cellvibrionales</taxon>
        <taxon>Microbulbiferaceae</taxon>
        <taxon>Biformimicrobium</taxon>
    </lineage>
</organism>
<evidence type="ECO:0000313" key="11">
    <source>
        <dbReference type="Proteomes" id="UP001224392"/>
    </source>
</evidence>
<feature type="region of interest" description="Adenylyl transferase" evidence="7">
    <location>
        <begin position="471"/>
        <end position="977"/>
    </location>
</feature>
<evidence type="ECO:0000313" key="10">
    <source>
        <dbReference type="EMBL" id="GMG87874.1"/>
    </source>
</evidence>
<dbReference type="SUPFAM" id="SSF81593">
    <property type="entry name" value="Nucleotidyltransferase substrate binding subunit/domain"/>
    <property type="match status" value="2"/>
</dbReference>
<dbReference type="Gene3D" id="1.20.120.330">
    <property type="entry name" value="Nucleotidyltransferases domain 2"/>
    <property type="match status" value="2"/>
</dbReference>
<dbReference type="InterPro" id="IPR013546">
    <property type="entry name" value="PII_UdlTrfase/GS_AdlTrfase"/>
</dbReference>
<dbReference type="CDD" id="cd05401">
    <property type="entry name" value="NT_GlnE_GlnD_like"/>
    <property type="match status" value="2"/>
</dbReference>
<evidence type="ECO:0000256" key="6">
    <source>
        <dbReference type="ARBA" id="ARBA00023268"/>
    </source>
</evidence>
<evidence type="ECO:0000259" key="8">
    <source>
        <dbReference type="Pfam" id="PF03710"/>
    </source>
</evidence>
<dbReference type="SUPFAM" id="SSF81301">
    <property type="entry name" value="Nucleotidyltransferase"/>
    <property type="match status" value="2"/>
</dbReference>
<accession>A0ABQ6M0P4</accession>
<feature type="region of interest" description="Adenylyl removase" evidence="7">
    <location>
        <begin position="1"/>
        <end position="462"/>
    </location>
</feature>
<feature type="domain" description="PII-uridylyltransferase/Glutamine-synthetase adenylyltransferase" evidence="9">
    <location>
        <begin position="319"/>
        <end position="457"/>
    </location>
</feature>
<dbReference type="Gene3D" id="1.20.120.1510">
    <property type="match status" value="1"/>
</dbReference>
<name>A0ABQ6M0P4_9GAMM</name>
<dbReference type="EMBL" id="BSYJ01000004">
    <property type="protein sequence ID" value="GMG87874.1"/>
    <property type="molecule type" value="Genomic_DNA"/>
</dbReference>
<keyword evidence="1 7" id="KW-0808">Transferase</keyword>
<feature type="domain" description="PII-uridylyltransferase/Glutamine-synthetase adenylyltransferase" evidence="9">
    <location>
        <begin position="855"/>
        <end position="947"/>
    </location>
</feature>
<dbReference type="Pfam" id="PF08335">
    <property type="entry name" value="GlnD_UR_UTase"/>
    <property type="match status" value="2"/>
</dbReference>
<dbReference type="Proteomes" id="UP001224392">
    <property type="component" value="Unassembled WGS sequence"/>
</dbReference>
<comment type="caution">
    <text evidence="10">The sequence shown here is derived from an EMBL/GenBank/DDBJ whole genome shotgun (WGS) entry which is preliminary data.</text>
</comment>
<dbReference type="Pfam" id="PF03710">
    <property type="entry name" value="GlnE"/>
    <property type="match status" value="2"/>
</dbReference>
<keyword evidence="2 7" id="KW-0548">Nucleotidyltransferase</keyword>
<dbReference type="HAMAP" id="MF_00802">
    <property type="entry name" value="GlnE"/>
    <property type="match status" value="1"/>
</dbReference>
<dbReference type="PANTHER" id="PTHR30621:SF0">
    <property type="entry name" value="BIFUNCTIONAL GLUTAMINE SYNTHETASE ADENYLYLTRANSFERASE_ADENYLYL-REMOVING ENZYME"/>
    <property type="match status" value="1"/>
</dbReference>
<dbReference type="Gene3D" id="3.30.460.10">
    <property type="entry name" value="Beta Polymerase, domain 2"/>
    <property type="match status" value="2"/>
</dbReference>
<dbReference type="EC" id="2.7.7.89" evidence="7"/>
<sequence length="977" mass="110060">MDDSLSLPKALEPVWQHQWERWCAAADDTQREAVEAHLSDEIELRNLQRVFVGSEFMVEQCCKDSALLPAILACESFESFCEFFSDPSASVIPESDETFDRALRRYRNRALCWIIYSDWSGRHTIETCCALISQVAEHTIQKALAWHSAAMHERNGVPRNADGEVQPLLVLGMGKLGAGELNLSSDIDLIFAYPESGACDGDDGLDNQAFFTRLGQRLIRSLDAVTADGFVFRVDMRLRPYGDSGPLVKSFAAMEDYYQTQGREWERYAMVKARVVADDSADDSAGDDSDNGAVAELMELLRPFTYRRYIDFSVIEALREMKSLINREVARRNLGDNIKLGRGGIREVEFIAQVFQLIRGGTEVELRERNLLKVLPMLVERGFLGKGMDRALSDAYRLLRRVEHALQAFRDRQTQTLPAEEDARARLAFVLGFLDWAQLEAALAEARELIHAEFQAVVAAPEDQQQPDRVGAWRDFWASFAQMDQDLEEPARARCAVLQLAGYDNVDKLQDQLHDLSNGPTARALPAQARDRLDQFMPMLLAELEGTPAPHVTLERILPLVRAILRRSAYLTLINENPVVLEQLVRLCGASPLIAAQLARHPLLLDELLDARRLLRAPDAEEIEAELRRDLLRVPDDDLEAQMEALRHFKLGYDLRVAAQEVSGVLPLMKVSDALTWLAEAILKYSLQIAWQQMVEKYGLPAGASEDDVRFCIVAYGKLGGLELGHGSDLDLVFVHDTEPYAQTSGDHSLDNATFYTRLGQRLIHILQTRTFSGPLYEVDTRLRPSGNSGLLVTSLEAFERYQRKDAWTWEHQALVRARPVAGSQMLCEKFESLRADILCQPRDEKELREEVVSMRNKMREHLDKSLPDKGFDLKQGSGGIVDIEFLVQYSVLAGAHQAPATVRYTDNIRILGCLEEAGLMPAHQAADLIDAYKAFRSQGHRLALQQQPGIVDDGHFTAEKKTVQALWQQYLGESRD</sequence>
<dbReference type="PANTHER" id="PTHR30621">
    <property type="entry name" value="GLUTAMINE SYNTHETASE ADENYLYLTRANSFERASE"/>
    <property type="match status" value="1"/>
</dbReference>
<dbReference type="GO" id="GO:0016874">
    <property type="term" value="F:ligase activity"/>
    <property type="evidence" value="ECO:0007669"/>
    <property type="project" value="UniProtKB-KW"/>
</dbReference>
<reference evidence="10 11" key="1">
    <citation type="submission" date="2023-04" db="EMBL/GenBank/DDBJ databases">
        <title>Marinobulbifer ophiurae gen. nov., sp. Nov., isolate from tissue of brittle star Ophioplocus japonicus.</title>
        <authorList>
            <person name="Kawano K."/>
            <person name="Sawayama S."/>
            <person name="Nakagawa S."/>
        </authorList>
    </citation>
    <scope>NUCLEOTIDE SEQUENCE [LARGE SCALE GENOMIC DNA]</scope>
    <source>
        <strain evidence="10 11">NKW57</strain>
    </source>
</reference>
<dbReference type="InterPro" id="IPR023057">
    <property type="entry name" value="GlnE"/>
</dbReference>
<evidence type="ECO:0000256" key="4">
    <source>
        <dbReference type="ARBA" id="ARBA00022840"/>
    </source>
</evidence>
<evidence type="ECO:0000259" key="9">
    <source>
        <dbReference type="Pfam" id="PF08335"/>
    </source>
</evidence>
<comment type="cofactor">
    <cofactor evidence="7">
        <name>Mg(2+)</name>
        <dbReference type="ChEBI" id="CHEBI:18420"/>
    </cofactor>
</comment>